<comment type="caution">
    <text evidence="2">The sequence shown here is derived from an EMBL/GenBank/DDBJ whole genome shotgun (WGS) entry which is preliminary data.</text>
</comment>
<protein>
    <submittedName>
        <fullName evidence="2">Uncharacterized protein</fullName>
    </submittedName>
</protein>
<reference evidence="2 3" key="1">
    <citation type="journal article" date="2018" name="BMC Genomics">
        <title>Comparative genome analyses reveal sequence features reflecting distinct modes of host-adaptation between dicot and monocot powdery mildew.</title>
        <authorList>
            <person name="Wu Y."/>
            <person name="Ma X."/>
            <person name="Pan Z."/>
            <person name="Kale S.D."/>
            <person name="Song Y."/>
            <person name="King H."/>
            <person name="Zhang Q."/>
            <person name="Presley C."/>
            <person name="Deng X."/>
            <person name="Wei C.I."/>
            <person name="Xiao S."/>
        </authorList>
    </citation>
    <scope>NUCLEOTIDE SEQUENCE [LARGE SCALE GENOMIC DNA]</scope>
    <source>
        <strain evidence="2">UMSG1</strain>
    </source>
</reference>
<accession>A0A420J9J0</accession>
<keyword evidence="1" id="KW-0732">Signal</keyword>
<evidence type="ECO:0000313" key="2">
    <source>
        <dbReference type="EMBL" id="RKF83460.1"/>
    </source>
</evidence>
<proteinExistence type="predicted"/>
<feature type="signal peptide" evidence="1">
    <location>
        <begin position="1"/>
        <end position="16"/>
    </location>
</feature>
<organism evidence="2 3">
    <name type="scientific">Golovinomyces cichoracearum</name>
    <dbReference type="NCBI Taxonomy" id="62708"/>
    <lineage>
        <taxon>Eukaryota</taxon>
        <taxon>Fungi</taxon>
        <taxon>Dikarya</taxon>
        <taxon>Ascomycota</taxon>
        <taxon>Pezizomycotina</taxon>
        <taxon>Leotiomycetes</taxon>
        <taxon>Erysiphales</taxon>
        <taxon>Erysiphaceae</taxon>
        <taxon>Golovinomyces</taxon>
    </lineage>
</organism>
<dbReference type="Proteomes" id="UP000285326">
    <property type="component" value="Unassembled WGS sequence"/>
</dbReference>
<name>A0A420J9J0_9PEZI</name>
<evidence type="ECO:0000256" key="1">
    <source>
        <dbReference type="SAM" id="SignalP"/>
    </source>
</evidence>
<feature type="chain" id="PRO_5019022759" evidence="1">
    <location>
        <begin position="17"/>
        <end position="181"/>
    </location>
</feature>
<dbReference type="AlphaFoldDB" id="A0A420J9J0"/>
<dbReference type="EMBL" id="MCBS01015935">
    <property type="protein sequence ID" value="RKF83460.1"/>
    <property type="molecule type" value="Genomic_DNA"/>
</dbReference>
<evidence type="ECO:0000313" key="3">
    <source>
        <dbReference type="Proteomes" id="UP000285326"/>
    </source>
</evidence>
<gene>
    <name evidence="2" type="ORF">GcM1_159010</name>
</gene>
<sequence length="181" mass="20455">MIVVVFACALACTSQGSPLAKWKKLLLIYTNVMIPSIIESLPLGMIKSTRIPMTTLTTLRQILVKFNEEDKPNDYRIAPDALDNFWIGGDNPSPQPIIACHNITFCRGERILYAHFSLVVFLAGKLIDDLNRTAITVARPKALIEKYKLSSVEILNGNARMSDHAHQFIHHNTKRYHLRSK</sequence>